<evidence type="ECO:0000259" key="2">
    <source>
        <dbReference type="Pfam" id="PF09130"/>
    </source>
</evidence>
<dbReference type="InterPro" id="IPR008927">
    <property type="entry name" value="6-PGluconate_DH-like_C_sf"/>
</dbReference>
<organism evidence="3 4">
    <name type="scientific">Leucocoprinus birnbaumii</name>
    <dbReference type="NCBI Taxonomy" id="56174"/>
    <lineage>
        <taxon>Eukaryota</taxon>
        <taxon>Fungi</taxon>
        <taxon>Dikarya</taxon>
        <taxon>Basidiomycota</taxon>
        <taxon>Agaricomycotina</taxon>
        <taxon>Agaricomycetes</taxon>
        <taxon>Agaricomycetidae</taxon>
        <taxon>Agaricales</taxon>
        <taxon>Agaricineae</taxon>
        <taxon>Agaricaceae</taxon>
        <taxon>Leucocoprinus</taxon>
    </lineage>
</organism>
<evidence type="ECO:0000313" key="4">
    <source>
        <dbReference type="Proteomes" id="UP001213000"/>
    </source>
</evidence>
<dbReference type="Gene3D" id="3.40.50.720">
    <property type="entry name" value="NAD(P)-binding Rossmann-like Domain"/>
    <property type="match status" value="1"/>
</dbReference>
<reference evidence="3" key="1">
    <citation type="submission" date="2022-07" db="EMBL/GenBank/DDBJ databases">
        <title>Genome Sequence of Leucocoprinus birnbaumii.</title>
        <authorList>
            <person name="Buettner E."/>
        </authorList>
    </citation>
    <scope>NUCLEOTIDE SEQUENCE</scope>
    <source>
        <strain evidence="3">VT141</strain>
    </source>
</reference>
<dbReference type="AlphaFoldDB" id="A0AAD5VTW1"/>
<feature type="domain" description="6-phosphogluconate dehydrogenase NADP-binding" evidence="1">
    <location>
        <begin position="5"/>
        <end position="143"/>
    </location>
</feature>
<sequence>MAPIISVIAMGAMGGAVARRLRESGAIILTNLEGRSEQTRKRAEEAGATDTSLKEIVQKSDFILSILPPHEAFALAQTIVREIALQPRTTEGKLIYVDCNAVNDKTARRIADLFNDTPIAFVDASIIGGPPKGSYNPAIYASVDPRHKKALETFVNLSSLGLKIKPLDGEGVHVGDASALKMCYAGITKGVSGLLTTMILAAHASSPATAEAFISELKESLPDVLQRMTRQVPMVIPKAYRFVGEMEEISEFVGGGQGDIHRGMASLYQRVADSLNGDRKDVEVLEQFVEAAEKALQGT</sequence>
<dbReference type="InterPro" id="IPR015814">
    <property type="entry name" value="Pgluconate_DH_NAD-bd_C"/>
</dbReference>
<dbReference type="Proteomes" id="UP001213000">
    <property type="component" value="Unassembled WGS sequence"/>
</dbReference>
<dbReference type="SUPFAM" id="SSF48179">
    <property type="entry name" value="6-phosphogluconate dehydrogenase C-terminal domain-like"/>
    <property type="match status" value="1"/>
</dbReference>
<gene>
    <name evidence="3" type="ORF">NP233_g4925</name>
</gene>
<keyword evidence="4" id="KW-1185">Reference proteome</keyword>
<name>A0AAD5VTW1_9AGAR</name>
<protein>
    <recommendedName>
        <fullName evidence="5">6-phosphogluconate dehydrogenase</fullName>
    </recommendedName>
</protein>
<evidence type="ECO:0000313" key="3">
    <source>
        <dbReference type="EMBL" id="KAJ3569616.1"/>
    </source>
</evidence>
<feature type="domain" description="Phosphogluconate dehydrogenase NAD-binding putative C-terminal" evidence="2">
    <location>
        <begin position="204"/>
        <end position="271"/>
    </location>
</feature>
<accession>A0AAD5VTW1</accession>
<dbReference type="InterPro" id="IPR006115">
    <property type="entry name" value="6PGDH_NADP-bd"/>
</dbReference>
<dbReference type="Pfam" id="PF09130">
    <property type="entry name" value="DUF1932"/>
    <property type="match status" value="1"/>
</dbReference>
<evidence type="ECO:0000259" key="1">
    <source>
        <dbReference type="Pfam" id="PF03446"/>
    </source>
</evidence>
<dbReference type="GO" id="GO:0050661">
    <property type="term" value="F:NADP binding"/>
    <property type="evidence" value="ECO:0007669"/>
    <property type="project" value="InterPro"/>
</dbReference>
<dbReference type="Gene3D" id="1.10.1040.10">
    <property type="entry name" value="N-(1-d-carboxylethyl)-l-norvaline Dehydrogenase, domain 2"/>
    <property type="match status" value="1"/>
</dbReference>
<comment type="caution">
    <text evidence="3">The sequence shown here is derived from an EMBL/GenBank/DDBJ whole genome shotgun (WGS) entry which is preliminary data.</text>
</comment>
<dbReference type="InterPro" id="IPR036291">
    <property type="entry name" value="NAD(P)-bd_dom_sf"/>
</dbReference>
<evidence type="ECO:0008006" key="5">
    <source>
        <dbReference type="Google" id="ProtNLM"/>
    </source>
</evidence>
<dbReference type="SUPFAM" id="SSF51735">
    <property type="entry name" value="NAD(P)-binding Rossmann-fold domains"/>
    <property type="match status" value="1"/>
</dbReference>
<dbReference type="Pfam" id="PF03446">
    <property type="entry name" value="NAD_binding_2"/>
    <property type="match status" value="1"/>
</dbReference>
<dbReference type="EMBL" id="JANIEX010000278">
    <property type="protein sequence ID" value="KAJ3569616.1"/>
    <property type="molecule type" value="Genomic_DNA"/>
</dbReference>
<proteinExistence type="predicted"/>
<dbReference type="InterPro" id="IPR013328">
    <property type="entry name" value="6PGD_dom2"/>
</dbReference>